<sequence length="269" mass="28273">MYPLEPRAGEIGRLAAQGAWLTEEAEALLSSIGVGPGWRCLDLACGLGDVTRLMAARAGAPGLVVGLDLERRFLDHARAEAAGAVEYLEADACRTGLPDGGFDLVHGRFLFAGAAQFDPLLTEAIRLARPGGTIALQEQDLSSMACFPPHPAFARLKGMLGAGLEQSGTGRGVARRLFGLLRQAGLRELRYRPFLVSCQAGDPQAAWLPDIVDSLRGPLLRAGLTDGPALDEAIAACRSHLNDPGTTAILYTVVQVWGRKPAGAAVEAG</sequence>
<dbReference type="Proteomes" id="UP000553193">
    <property type="component" value="Unassembled WGS sequence"/>
</dbReference>
<gene>
    <name evidence="2" type="ORF">GGQ83_002144</name>
</gene>
<dbReference type="EMBL" id="JACIDJ010000003">
    <property type="protein sequence ID" value="MBB3898701.1"/>
    <property type="molecule type" value="Genomic_DNA"/>
</dbReference>
<accession>A0A840AC34</accession>
<dbReference type="CDD" id="cd02440">
    <property type="entry name" value="AdoMet_MTases"/>
    <property type="match status" value="1"/>
</dbReference>
<evidence type="ECO:0000313" key="2">
    <source>
        <dbReference type="EMBL" id="MBB3898701.1"/>
    </source>
</evidence>
<keyword evidence="2" id="KW-0808">Transferase</keyword>
<evidence type="ECO:0000259" key="1">
    <source>
        <dbReference type="Pfam" id="PF13649"/>
    </source>
</evidence>
<dbReference type="AlphaFoldDB" id="A0A840AC34"/>
<feature type="domain" description="Methyltransferase" evidence="1">
    <location>
        <begin position="41"/>
        <end position="132"/>
    </location>
</feature>
<comment type="caution">
    <text evidence="2">The sequence shown here is derived from an EMBL/GenBank/DDBJ whole genome shotgun (WGS) entry which is preliminary data.</text>
</comment>
<dbReference type="GO" id="GO:0032259">
    <property type="term" value="P:methylation"/>
    <property type="evidence" value="ECO:0007669"/>
    <property type="project" value="UniProtKB-KW"/>
</dbReference>
<reference evidence="2 3" key="1">
    <citation type="submission" date="2020-08" db="EMBL/GenBank/DDBJ databases">
        <title>Genomic Encyclopedia of Type Strains, Phase IV (KMG-IV): sequencing the most valuable type-strain genomes for metagenomic binning, comparative biology and taxonomic classification.</title>
        <authorList>
            <person name="Goeker M."/>
        </authorList>
    </citation>
    <scope>NUCLEOTIDE SEQUENCE [LARGE SCALE GENOMIC DNA]</scope>
    <source>
        <strain evidence="2 3">DSM 19979</strain>
    </source>
</reference>
<dbReference type="GO" id="GO:0008168">
    <property type="term" value="F:methyltransferase activity"/>
    <property type="evidence" value="ECO:0007669"/>
    <property type="project" value="UniProtKB-KW"/>
</dbReference>
<keyword evidence="2" id="KW-0489">Methyltransferase</keyword>
<dbReference type="SUPFAM" id="SSF53335">
    <property type="entry name" value="S-adenosyl-L-methionine-dependent methyltransferases"/>
    <property type="match status" value="1"/>
</dbReference>
<dbReference type="Pfam" id="PF13649">
    <property type="entry name" value="Methyltransf_25"/>
    <property type="match status" value="1"/>
</dbReference>
<dbReference type="InterPro" id="IPR029063">
    <property type="entry name" value="SAM-dependent_MTases_sf"/>
</dbReference>
<proteinExistence type="predicted"/>
<organism evidence="2 3">
    <name type="scientific">Roseococcus suduntuyensis</name>
    <dbReference type="NCBI Taxonomy" id="455361"/>
    <lineage>
        <taxon>Bacteria</taxon>
        <taxon>Pseudomonadati</taxon>
        <taxon>Pseudomonadota</taxon>
        <taxon>Alphaproteobacteria</taxon>
        <taxon>Acetobacterales</taxon>
        <taxon>Roseomonadaceae</taxon>
        <taxon>Roseococcus</taxon>
    </lineage>
</organism>
<keyword evidence="3" id="KW-1185">Reference proteome</keyword>
<dbReference type="RefSeq" id="WP_184383793.1">
    <property type="nucleotide sequence ID" value="NZ_JACIDJ010000003.1"/>
</dbReference>
<dbReference type="InterPro" id="IPR041698">
    <property type="entry name" value="Methyltransf_25"/>
</dbReference>
<dbReference type="Gene3D" id="3.40.50.150">
    <property type="entry name" value="Vaccinia Virus protein VP39"/>
    <property type="match status" value="1"/>
</dbReference>
<evidence type="ECO:0000313" key="3">
    <source>
        <dbReference type="Proteomes" id="UP000553193"/>
    </source>
</evidence>
<dbReference type="PANTHER" id="PTHR43591">
    <property type="entry name" value="METHYLTRANSFERASE"/>
    <property type="match status" value="1"/>
</dbReference>
<name>A0A840AC34_9PROT</name>
<protein>
    <submittedName>
        <fullName evidence="2">SAM-dependent methyltransferase</fullName>
    </submittedName>
</protein>